<evidence type="ECO:0000313" key="2">
    <source>
        <dbReference type="Proteomes" id="UP000293154"/>
    </source>
</evidence>
<dbReference type="PROSITE" id="PS51257">
    <property type="entry name" value="PROKAR_LIPOPROTEIN"/>
    <property type="match status" value="1"/>
</dbReference>
<dbReference type="AlphaFoldDB" id="A0A411WK09"/>
<reference evidence="1 2" key="1">
    <citation type="submission" date="2019-03" db="EMBL/GenBank/DDBJ databases">
        <title>Pragia sp. nov. isolated from the gut tract of Carduelis flavirostris.</title>
        <authorList>
            <person name="Ge Y."/>
        </authorList>
    </citation>
    <scope>NUCLEOTIDE SEQUENCE [LARGE SCALE GENOMIC DNA]</scope>
    <source>
        <strain evidence="1 2">CF-458</strain>
    </source>
</reference>
<dbReference type="NCBIfam" id="NF008552">
    <property type="entry name" value="PRK11479.1"/>
    <property type="match status" value="1"/>
</dbReference>
<proteinExistence type="predicted"/>
<dbReference type="InterPro" id="IPR038765">
    <property type="entry name" value="Papain-like_cys_pep_sf"/>
</dbReference>
<dbReference type="InterPro" id="IPR024453">
    <property type="entry name" value="Peptidase_C92"/>
</dbReference>
<protein>
    <submittedName>
        <fullName evidence="1">YaeF family permuted papain-like enzyme</fullName>
    </submittedName>
</protein>
<sequence>MSFRRPVTSLFAIIFSGCLLLSGCTMQISEKEESQLSTDNALPIDIQMQRLHSYPEGGSLVIPASEMVAGDILLTSPYGPTSLGIRLFSASTVSHAAIYLGNEQVVEAVGGSGVQIVPLEKVIGHNSKIIVFRVPELSAEQALMIRHFSESQVGQRYNYNGVALMAPFMMTRQLCSLNPFSEKFRNNCISTLAKVQLGSDDDAKGSFFCSQFVIEAYNQAGLPITASDPVWVSPVDLLHMREGDVASLTPNKPLLYIGHLKKGMVESTTASIQDFFSFK</sequence>
<gene>
    <name evidence="1" type="ORF">EKN56_09020</name>
</gene>
<keyword evidence="2" id="KW-1185">Reference proteome</keyword>
<dbReference type="OrthoDB" id="6534631at2"/>
<dbReference type="KEGG" id="prag:EKN56_09020"/>
<evidence type="ECO:0000313" key="1">
    <source>
        <dbReference type="EMBL" id="QBH96534.1"/>
    </source>
</evidence>
<dbReference type="SUPFAM" id="SSF54001">
    <property type="entry name" value="Cysteine proteinases"/>
    <property type="match status" value="1"/>
</dbReference>
<organism evidence="1 2">
    <name type="scientific">Limnobaculum zhutongyuii</name>
    <dbReference type="NCBI Taxonomy" id="2498113"/>
    <lineage>
        <taxon>Bacteria</taxon>
        <taxon>Pseudomonadati</taxon>
        <taxon>Pseudomonadota</taxon>
        <taxon>Gammaproteobacteria</taxon>
        <taxon>Enterobacterales</taxon>
        <taxon>Budviciaceae</taxon>
        <taxon>Limnobaculum</taxon>
    </lineage>
</organism>
<dbReference type="Pfam" id="PF05708">
    <property type="entry name" value="Peptidase_C92"/>
    <property type="match status" value="1"/>
</dbReference>
<dbReference type="Proteomes" id="UP000293154">
    <property type="component" value="Chromosome"/>
</dbReference>
<accession>A0A411WK09</accession>
<dbReference type="EMBL" id="CP034752">
    <property type="protein sequence ID" value="QBH96534.1"/>
    <property type="molecule type" value="Genomic_DNA"/>
</dbReference>
<dbReference type="RefSeq" id="WP_130591472.1">
    <property type="nucleotide sequence ID" value="NZ_CP034752.1"/>
</dbReference>
<dbReference type="Gene3D" id="3.90.1720.10">
    <property type="entry name" value="endopeptidase domain like (from Nostoc punctiforme)"/>
    <property type="match status" value="1"/>
</dbReference>
<name>A0A411WK09_9GAMM</name>